<evidence type="ECO:0000313" key="3">
    <source>
        <dbReference type="Proteomes" id="UP001457282"/>
    </source>
</evidence>
<comment type="caution">
    <text evidence="2">The sequence shown here is derived from an EMBL/GenBank/DDBJ whole genome shotgun (WGS) entry which is preliminary data.</text>
</comment>
<dbReference type="GO" id="GO:0009733">
    <property type="term" value="P:response to auxin"/>
    <property type="evidence" value="ECO:0007669"/>
    <property type="project" value="InterPro"/>
</dbReference>
<name>A0AAW1WGJ5_RUBAR</name>
<comment type="similarity">
    <text evidence="1">Belongs to the ARG7 family.</text>
</comment>
<dbReference type="EMBL" id="JBEDUW010000006">
    <property type="protein sequence ID" value="KAK9922753.1"/>
    <property type="molecule type" value="Genomic_DNA"/>
</dbReference>
<evidence type="ECO:0000256" key="1">
    <source>
        <dbReference type="ARBA" id="ARBA00006974"/>
    </source>
</evidence>
<dbReference type="Pfam" id="PF02519">
    <property type="entry name" value="Auxin_inducible"/>
    <property type="match status" value="1"/>
</dbReference>
<accession>A0AAW1WGJ5</accession>
<protein>
    <submittedName>
        <fullName evidence="2">Uncharacterized protein</fullName>
    </submittedName>
</protein>
<keyword evidence="3" id="KW-1185">Reference proteome</keyword>
<dbReference type="Proteomes" id="UP001457282">
    <property type="component" value="Unassembled WGS sequence"/>
</dbReference>
<dbReference type="AlphaFoldDB" id="A0AAW1WGJ5"/>
<evidence type="ECO:0000313" key="2">
    <source>
        <dbReference type="EMBL" id="KAK9922753.1"/>
    </source>
</evidence>
<dbReference type="PANTHER" id="PTHR31175:SF82">
    <property type="entry name" value="AUXIN-RESPONSIVE PROTEIN SAUR65"/>
    <property type="match status" value="1"/>
</dbReference>
<dbReference type="InterPro" id="IPR003676">
    <property type="entry name" value="SAUR_fam"/>
</dbReference>
<sequence length="146" mass="16590">MLNPKKLIRITRKLQNIRVIGRKKGSYLGAGVVTCYKTNSPMCADKGSFVIYTLDKRRFVFPLSYLSNYIFQELFKMSEEEFGISSHKPITFPCDSLLMNYIVSLAQLGMSLDLEKDVVNSIIRTSCSLSTSHQEQTSQQLLLCGY</sequence>
<organism evidence="2 3">
    <name type="scientific">Rubus argutus</name>
    <name type="common">Southern blackberry</name>
    <dbReference type="NCBI Taxonomy" id="59490"/>
    <lineage>
        <taxon>Eukaryota</taxon>
        <taxon>Viridiplantae</taxon>
        <taxon>Streptophyta</taxon>
        <taxon>Embryophyta</taxon>
        <taxon>Tracheophyta</taxon>
        <taxon>Spermatophyta</taxon>
        <taxon>Magnoliopsida</taxon>
        <taxon>eudicotyledons</taxon>
        <taxon>Gunneridae</taxon>
        <taxon>Pentapetalae</taxon>
        <taxon>rosids</taxon>
        <taxon>fabids</taxon>
        <taxon>Rosales</taxon>
        <taxon>Rosaceae</taxon>
        <taxon>Rosoideae</taxon>
        <taxon>Rosoideae incertae sedis</taxon>
        <taxon>Rubus</taxon>
    </lineage>
</organism>
<dbReference type="PANTHER" id="PTHR31175">
    <property type="entry name" value="AUXIN-RESPONSIVE FAMILY PROTEIN"/>
    <property type="match status" value="1"/>
</dbReference>
<gene>
    <name evidence="2" type="ORF">M0R45_031200</name>
</gene>
<reference evidence="2 3" key="1">
    <citation type="journal article" date="2023" name="G3 (Bethesda)">
        <title>A chromosome-length genome assembly and annotation of blackberry (Rubus argutus, cv. 'Hillquist').</title>
        <authorList>
            <person name="Bruna T."/>
            <person name="Aryal R."/>
            <person name="Dudchenko O."/>
            <person name="Sargent D.J."/>
            <person name="Mead D."/>
            <person name="Buti M."/>
            <person name="Cavallini A."/>
            <person name="Hytonen T."/>
            <person name="Andres J."/>
            <person name="Pham M."/>
            <person name="Weisz D."/>
            <person name="Mascagni F."/>
            <person name="Usai G."/>
            <person name="Natali L."/>
            <person name="Bassil N."/>
            <person name="Fernandez G.E."/>
            <person name="Lomsadze A."/>
            <person name="Armour M."/>
            <person name="Olukolu B."/>
            <person name="Poorten T."/>
            <person name="Britton C."/>
            <person name="Davik J."/>
            <person name="Ashrafi H."/>
            <person name="Aiden E.L."/>
            <person name="Borodovsky M."/>
            <person name="Worthington M."/>
        </authorList>
    </citation>
    <scope>NUCLEOTIDE SEQUENCE [LARGE SCALE GENOMIC DNA]</scope>
    <source>
        <strain evidence="2">PI 553951</strain>
    </source>
</reference>
<proteinExistence type="inferred from homology"/>